<dbReference type="HAMAP" id="MF_01894">
    <property type="entry name" value="Smc_prok"/>
    <property type="match status" value="1"/>
</dbReference>
<dbReference type="NCBIfam" id="TIGR02168">
    <property type="entry name" value="SMC_prok_B"/>
    <property type="match status" value="1"/>
</dbReference>
<comment type="domain">
    <text evidence="6">Contains large globular domains required for ATP hydrolysis at each terminus and a third globular domain forming a flexible hinge near the middle of the molecule. These domains are separated by coiled-coil structures.</text>
</comment>
<keyword evidence="1 6" id="KW-0963">Cytoplasm</keyword>
<evidence type="ECO:0000256" key="1">
    <source>
        <dbReference type="ARBA" id="ARBA00022490"/>
    </source>
</evidence>
<reference evidence="9" key="1">
    <citation type="submission" date="2019-08" db="EMBL/GenBank/DDBJ databases">
        <title>Limnoglobus roseus gen. nov., sp. nov., a novel freshwater planctomycete with a giant genome from the family Gemmataceae.</title>
        <authorList>
            <person name="Kulichevskaya I.S."/>
            <person name="Naumoff D.G."/>
            <person name="Miroshnikov K."/>
            <person name="Ivanova A."/>
            <person name="Philippov D.A."/>
            <person name="Hakobyan A."/>
            <person name="Rijpstra I.C."/>
            <person name="Sinninghe Damste J.S."/>
            <person name="Liesack W."/>
            <person name="Dedysh S.N."/>
        </authorList>
    </citation>
    <scope>NUCLEOTIDE SEQUENCE [LARGE SCALE GENOMIC DNA]</scope>
    <source>
        <strain evidence="9">PX52</strain>
    </source>
</reference>
<dbReference type="GO" id="GO:0006260">
    <property type="term" value="P:DNA replication"/>
    <property type="evidence" value="ECO:0007669"/>
    <property type="project" value="UniProtKB-UniRule"/>
</dbReference>
<feature type="binding site" evidence="6">
    <location>
        <begin position="31"/>
        <end position="38"/>
    </location>
    <ligand>
        <name>ATP</name>
        <dbReference type="ChEBI" id="CHEBI:30616"/>
    </ligand>
</feature>
<evidence type="ECO:0000256" key="5">
    <source>
        <dbReference type="ARBA" id="ARBA00023125"/>
    </source>
</evidence>
<protein>
    <recommendedName>
        <fullName evidence="6">Chromosome partition protein Smc</fullName>
    </recommendedName>
</protein>
<dbReference type="CDD" id="cd03278">
    <property type="entry name" value="ABC_SMC_barmotin"/>
    <property type="match status" value="2"/>
</dbReference>
<name>A0A5C1AF22_9BACT</name>
<accession>A0A5C1AF22</accession>
<comment type="subcellular location">
    <subcellularLocation>
        <location evidence="6">Cytoplasm</location>
    </subcellularLocation>
</comment>
<dbReference type="GO" id="GO:0007062">
    <property type="term" value="P:sister chromatid cohesion"/>
    <property type="evidence" value="ECO:0007669"/>
    <property type="project" value="InterPro"/>
</dbReference>
<dbReference type="InterPro" id="IPR003395">
    <property type="entry name" value="RecF/RecN/SMC_N"/>
</dbReference>
<keyword evidence="5 6" id="KW-0238">DNA-binding</keyword>
<keyword evidence="3 6" id="KW-0067">ATP-binding</keyword>
<dbReference type="AlphaFoldDB" id="A0A5C1AF22"/>
<comment type="function">
    <text evidence="6">Required for chromosome condensation and partitioning.</text>
</comment>
<evidence type="ECO:0000256" key="6">
    <source>
        <dbReference type="HAMAP-Rule" id="MF_01894"/>
    </source>
</evidence>
<dbReference type="KEGG" id="lrs:PX52LOC_02669"/>
<dbReference type="Pfam" id="PF02463">
    <property type="entry name" value="SMC_N"/>
    <property type="match status" value="1"/>
</dbReference>
<dbReference type="GO" id="GO:0005694">
    <property type="term" value="C:chromosome"/>
    <property type="evidence" value="ECO:0007669"/>
    <property type="project" value="InterPro"/>
</dbReference>
<proteinExistence type="inferred from homology"/>
<feature type="coiled-coil region" evidence="6">
    <location>
        <begin position="401"/>
        <end position="428"/>
    </location>
</feature>
<keyword evidence="9" id="KW-1185">Reference proteome</keyword>
<evidence type="ECO:0000256" key="4">
    <source>
        <dbReference type="ARBA" id="ARBA00023054"/>
    </source>
</evidence>
<dbReference type="OrthoDB" id="9808768at2"/>
<feature type="coiled-coil region" evidence="6">
    <location>
        <begin position="948"/>
        <end position="996"/>
    </location>
</feature>
<dbReference type="Proteomes" id="UP000324974">
    <property type="component" value="Chromosome"/>
</dbReference>
<dbReference type="EMBL" id="CP042425">
    <property type="protein sequence ID" value="QEL15734.1"/>
    <property type="molecule type" value="Genomic_DNA"/>
</dbReference>
<dbReference type="GO" id="GO:0003677">
    <property type="term" value="F:DNA binding"/>
    <property type="evidence" value="ECO:0007669"/>
    <property type="project" value="UniProtKB-UniRule"/>
</dbReference>
<dbReference type="Pfam" id="PF06470">
    <property type="entry name" value="SMC_hinge"/>
    <property type="match status" value="1"/>
</dbReference>
<dbReference type="InterPro" id="IPR036277">
    <property type="entry name" value="SMC_hinge_sf"/>
</dbReference>
<feature type="coiled-coil region" evidence="6">
    <location>
        <begin position="282"/>
        <end position="351"/>
    </location>
</feature>
<dbReference type="GO" id="GO:0005737">
    <property type="term" value="C:cytoplasm"/>
    <property type="evidence" value="ECO:0007669"/>
    <property type="project" value="UniProtKB-SubCell"/>
</dbReference>
<feature type="coiled-coil region" evidence="6">
    <location>
        <begin position="652"/>
        <end position="819"/>
    </location>
</feature>
<evidence type="ECO:0000256" key="2">
    <source>
        <dbReference type="ARBA" id="ARBA00022741"/>
    </source>
</evidence>
<comment type="similarity">
    <text evidence="6">Belongs to the SMC family.</text>
</comment>
<dbReference type="SUPFAM" id="SSF75553">
    <property type="entry name" value="Smc hinge domain"/>
    <property type="match status" value="1"/>
</dbReference>
<evidence type="ECO:0000313" key="9">
    <source>
        <dbReference type="Proteomes" id="UP000324974"/>
    </source>
</evidence>
<dbReference type="Gene3D" id="3.40.50.300">
    <property type="entry name" value="P-loop containing nucleotide triphosphate hydrolases"/>
    <property type="match status" value="2"/>
</dbReference>
<dbReference type="GO" id="GO:0007059">
    <property type="term" value="P:chromosome segregation"/>
    <property type="evidence" value="ECO:0007669"/>
    <property type="project" value="UniProtKB-UniRule"/>
</dbReference>
<dbReference type="GO" id="GO:0016887">
    <property type="term" value="F:ATP hydrolysis activity"/>
    <property type="evidence" value="ECO:0007669"/>
    <property type="project" value="InterPro"/>
</dbReference>
<dbReference type="GO" id="GO:0030261">
    <property type="term" value="P:chromosome condensation"/>
    <property type="evidence" value="ECO:0007669"/>
    <property type="project" value="InterPro"/>
</dbReference>
<evidence type="ECO:0000259" key="7">
    <source>
        <dbReference type="SMART" id="SM00968"/>
    </source>
</evidence>
<dbReference type="Gene3D" id="3.30.70.1620">
    <property type="match status" value="1"/>
</dbReference>
<dbReference type="PIRSF" id="PIRSF005719">
    <property type="entry name" value="SMC"/>
    <property type="match status" value="1"/>
</dbReference>
<evidence type="ECO:0000256" key="3">
    <source>
        <dbReference type="ARBA" id="ARBA00022840"/>
    </source>
</evidence>
<dbReference type="InterPro" id="IPR011890">
    <property type="entry name" value="SMC_prok"/>
</dbReference>
<feature type="coiled-coil region" evidence="6">
    <location>
        <begin position="869"/>
        <end position="896"/>
    </location>
</feature>
<feature type="coiled-coil region" evidence="6">
    <location>
        <begin position="177"/>
        <end position="214"/>
    </location>
</feature>
<dbReference type="Gene3D" id="1.20.1060.20">
    <property type="match status" value="1"/>
</dbReference>
<keyword evidence="2 6" id="KW-0547">Nucleotide-binding</keyword>
<dbReference type="SMART" id="SM00968">
    <property type="entry name" value="SMC_hinge"/>
    <property type="match status" value="1"/>
</dbReference>
<dbReference type="GO" id="GO:0005524">
    <property type="term" value="F:ATP binding"/>
    <property type="evidence" value="ECO:0007669"/>
    <property type="project" value="UniProtKB-UniRule"/>
</dbReference>
<sequence>MLKRLELIGFKSFADKTRFDFAPGVTAVVGPNGSGKSNIVDAVKWILGEQSAKSLRGGEMSDVIFNGSSTRKSLGMAEVTMTFDNAKRQLNFDGDEVQLTRRVYRDGQGEYLVNGTLARLKDIKEMFLGSGAGQGAYSIIEQGRVDALLVASTKDRRHIFEEAAGISRFRVRKMDTLRKLEDVNAKLDRVRDILQELEKNLQKLTAQAAKAQKYQEHHARLRDLRIGVGLHEYRELAETLTYQEGVLANLRAAVSDATAQTDAGETTVGKLEWDLGRADESLRVQEKRLGEARQQIAEFEAAVKSGREQFANAEGESLRLGKQRAELTIRLRRLEAELAKATAEATDSAATVEAEQDRADAAASALNVVTATITELTRQAQADREQQFAVVGRAAQFHSSAQMNQSQVERLQRELTRMKAKADRETAEANAIGQALDDLSRSDADVQQRLAAARLGLAELHDRQAGFRRQADAIQPELDSLRELRSALRGRADVLENLERSLEGIGAGVRSVLEKLPQPAVLGLVADLLTVPRDVAPLIDIALGEAAQRFVVRGEAVDEVLQQFANLPGRVGFIPLQLAGGASEPSAADLVACDFADLPRQLLGNVLIVDDLATARQLRPLHPQHRFVTRHGELLEPDGTITVGPPRTDAGIVSRKSELRELREQIANQEARLLTLETEQSKLRHQADALDAPISGRDAEIQTLAGEAGTLRDRITDQRQRRERLTEQAELALSEAAVSAKDLQRAETAWQDAKQFAEEADAESAKLRTRLAQADEQVRAAEANRETRQAENTAAQVALTRVKQQLAALRSRCAELESETRQRKIDAINLSSTERTLQSRLLDSQLAMLRATAAAAQAYTDKETRQQAVAEWSAKRESLRAERDRVQEELRAVRDAWKQRQDQAHAHELTVRDLVNRRDGITGRLREDYQIELTELAKQDSPDLERPFDEMQDEIDDLKRKLTKLGSVNLEALEQLAAEEAREKKYREEYEDVTATETALLAIIEQINTDSRRLFAETLKAVTAHFQELFRKLFGGGMADIVLEDPADILETGIEIQARPPGKELRSISLMSGGEKTLTAIALLLAIFRSRPSPFCLLDEVDAALDEANTGRLADIINEFREKSQFIIVTHKKRTMTMADVLHGVTMQESGVSKQVATRIDDWPDEPQAAA</sequence>
<organism evidence="8 9">
    <name type="scientific">Limnoglobus roseus</name>
    <dbReference type="NCBI Taxonomy" id="2598579"/>
    <lineage>
        <taxon>Bacteria</taxon>
        <taxon>Pseudomonadati</taxon>
        <taxon>Planctomycetota</taxon>
        <taxon>Planctomycetia</taxon>
        <taxon>Gemmatales</taxon>
        <taxon>Gemmataceae</taxon>
        <taxon>Limnoglobus</taxon>
    </lineage>
</organism>
<keyword evidence="4 6" id="KW-0175">Coiled coil</keyword>
<dbReference type="InterPro" id="IPR027417">
    <property type="entry name" value="P-loop_NTPase"/>
</dbReference>
<evidence type="ECO:0000313" key="8">
    <source>
        <dbReference type="EMBL" id="QEL15734.1"/>
    </source>
</evidence>
<gene>
    <name evidence="8" type="primary">smc_2</name>
    <name evidence="6" type="synonym">smc</name>
    <name evidence="8" type="ORF">PX52LOC_02669</name>
</gene>
<dbReference type="RefSeq" id="WP_149110517.1">
    <property type="nucleotide sequence ID" value="NZ_CP042425.1"/>
</dbReference>
<feature type="domain" description="SMC hinge" evidence="7">
    <location>
        <begin position="519"/>
        <end position="619"/>
    </location>
</feature>
<dbReference type="SUPFAM" id="SSF52540">
    <property type="entry name" value="P-loop containing nucleoside triphosphate hydrolases"/>
    <property type="match status" value="1"/>
</dbReference>
<dbReference type="InterPro" id="IPR024704">
    <property type="entry name" value="SMC"/>
</dbReference>
<dbReference type="InterPro" id="IPR010935">
    <property type="entry name" value="SMC_hinge"/>
</dbReference>
<dbReference type="PANTHER" id="PTHR43977">
    <property type="entry name" value="STRUCTURAL MAINTENANCE OF CHROMOSOMES PROTEIN 3"/>
    <property type="match status" value="1"/>
</dbReference>
<comment type="subunit">
    <text evidence="6">Homodimer.</text>
</comment>